<dbReference type="InterPro" id="IPR002048">
    <property type="entry name" value="EF_hand_dom"/>
</dbReference>
<feature type="non-terminal residue" evidence="4">
    <location>
        <position position="1"/>
    </location>
</feature>
<proteinExistence type="predicted"/>
<dbReference type="Gene3D" id="2.30.42.10">
    <property type="match status" value="1"/>
</dbReference>
<reference evidence="4 5" key="1">
    <citation type="submission" date="2022-05" db="EMBL/GenBank/DDBJ databases">
        <authorList>
            <consortium name="Genoscope - CEA"/>
            <person name="William W."/>
        </authorList>
    </citation>
    <scope>NUCLEOTIDE SEQUENCE [LARGE SCALE GENOMIC DNA]</scope>
</reference>
<dbReference type="SUPFAM" id="SSF47473">
    <property type="entry name" value="EF-hand"/>
    <property type="match status" value="1"/>
</dbReference>
<dbReference type="PANTHER" id="PTHR23048:SF0">
    <property type="entry name" value="CALMODULIN LIKE 3"/>
    <property type="match status" value="1"/>
</dbReference>
<dbReference type="PROSITE" id="PS50222">
    <property type="entry name" value="EF_HAND_2"/>
    <property type="match status" value="2"/>
</dbReference>
<dbReference type="EMBL" id="CALNXI010000389">
    <property type="protein sequence ID" value="CAH3026107.1"/>
    <property type="molecule type" value="Genomic_DNA"/>
</dbReference>
<dbReference type="SUPFAM" id="SSF50156">
    <property type="entry name" value="PDZ domain-like"/>
    <property type="match status" value="1"/>
</dbReference>
<evidence type="ECO:0000256" key="1">
    <source>
        <dbReference type="ARBA" id="ARBA00022737"/>
    </source>
</evidence>
<gene>
    <name evidence="4" type="ORF">PEVE_00028084</name>
</gene>
<accession>A0ABN8MDK9</accession>
<keyword evidence="1" id="KW-0677">Repeat</keyword>
<feature type="domain" description="EF-hand" evidence="3">
    <location>
        <begin position="196"/>
        <end position="231"/>
    </location>
</feature>
<dbReference type="SMART" id="SM00228">
    <property type="entry name" value="PDZ"/>
    <property type="match status" value="1"/>
</dbReference>
<dbReference type="CDD" id="cd00051">
    <property type="entry name" value="EFh"/>
    <property type="match status" value="1"/>
</dbReference>
<evidence type="ECO:0000259" key="2">
    <source>
        <dbReference type="PROSITE" id="PS50106"/>
    </source>
</evidence>
<dbReference type="PROSITE" id="PS50106">
    <property type="entry name" value="PDZ"/>
    <property type="match status" value="1"/>
</dbReference>
<dbReference type="CDD" id="cd00136">
    <property type="entry name" value="PDZ_canonical"/>
    <property type="match status" value="1"/>
</dbReference>
<protein>
    <submittedName>
        <fullName evidence="4">Uncharacterized protein</fullName>
    </submittedName>
</protein>
<organism evidence="4 5">
    <name type="scientific">Porites evermanni</name>
    <dbReference type="NCBI Taxonomy" id="104178"/>
    <lineage>
        <taxon>Eukaryota</taxon>
        <taxon>Metazoa</taxon>
        <taxon>Cnidaria</taxon>
        <taxon>Anthozoa</taxon>
        <taxon>Hexacorallia</taxon>
        <taxon>Scleractinia</taxon>
        <taxon>Fungiina</taxon>
        <taxon>Poritidae</taxon>
        <taxon>Porites</taxon>
    </lineage>
</organism>
<sequence length="298" mass="33391">FCSLSGSFKVKSFGSCSNQFLKAQNMQKLPQSKNILQTNNPSNNITLNKQLDPKGQPLNVVTRGLFRQLSSIKKLLPSFKKESDYLTVALPKRLEDHAADLGFTLHGGNDNPCLPGDPGIFIKHVVSGSSADSMLRPGDRVLSINGINVSNVPVKYARQTVRKAKNVVRLEIKKAPKRQMTSQEQISKTTEHFQPIRRDRFEDAFSVFDANGNGKIKVREVFPLIRSLGHNPIEAAVWCYLNELDLAGKRKITFVEFVRVMESLITDEEREESGCIDAVRVFDSDQRGYISLNELQVA</sequence>
<dbReference type="PANTHER" id="PTHR23048">
    <property type="entry name" value="MYOSIN LIGHT CHAIN 1, 3"/>
    <property type="match status" value="1"/>
</dbReference>
<feature type="non-terminal residue" evidence="4">
    <location>
        <position position="298"/>
    </location>
</feature>
<keyword evidence="5" id="KW-1185">Reference proteome</keyword>
<feature type="domain" description="PDZ" evidence="2">
    <location>
        <begin position="87"/>
        <end position="176"/>
    </location>
</feature>
<comment type="caution">
    <text evidence="4">The sequence shown here is derived from an EMBL/GenBank/DDBJ whole genome shotgun (WGS) entry which is preliminary data.</text>
</comment>
<evidence type="ECO:0000259" key="3">
    <source>
        <dbReference type="PROSITE" id="PS50222"/>
    </source>
</evidence>
<dbReference type="InterPro" id="IPR001478">
    <property type="entry name" value="PDZ"/>
</dbReference>
<dbReference type="InterPro" id="IPR036034">
    <property type="entry name" value="PDZ_sf"/>
</dbReference>
<feature type="domain" description="EF-hand" evidence="3">
    <location>
        <begin position="270"/>
        <end position="298"/>
    </location>
</feature>
<dbReference type="Pfam" id="PF13499">
    <property type="entry name" value="EF-hand_7"/>
    <property type="match status" value="1"/>
</dbReference>
<dbReference type="Proteomes" id="UP001159427">
    <property type="component" value="Unassembled WGS sequence"/>
</dbReference>
<dbReference type="InterPro" id="IPR050230">
    <property type="entry name" value="CALM/Myosin/TropC-like"/>
</dbReference>
<name>A0ABN8MDK9_9CNID</name>
<dbReference type="Pfam" id="PF00595">
    <property type="entry name" value="PDZ"/>
    <property type="match status" value="1"/>
</dbReference>
<evidence type="ECO:0000313" key="5">
    <source>
        <dbReference type="Proteomes" id="UP001159427"/>
    </source>
</evidence>
<dbReference type="Gene3D" id="1.10.238.10">
    <property type="entry name" value="EF-hand"/>
    <property type="match status" value="1"/>
</dbReference>
<dbReference type="InterPro" id="IPR011992">
    <property type="entry name" value="EF-hand-dom_pair"/>
</dbReference>
<evidence type="ECO:0000313" key="4">
    <source>
        <dbReference type="EMBL" id="CAH3026107.1"/>
    </source>
</evidence>